<dbReference type="EMBL" id="QEFC01000330">
    <property type="protein sequence ID" value="KAE9464606.1"/>
    <property type="molecule type" value="Genomic_DNA"/>
</dbReference>
<proteinExistence type="predicted"/>
<reference evidence="1 2" key="1">
    <citation type="journal article" date="2019" name="Genome Biol. Evol.">
        <title>The Rhododendron genome and chromosomal organization provide insight into shared whole-genome duplications across the heath family (Ericaceae).</title>
        <authorList>
            <person name="Soza V.L."/>
            <person name="Lindsley D."/>
            <person name="Waalkes A."/>
            <person name="Ramage E."/>
            <person name="Patwardhan R.P."/>
            <person name="Burton J.N."/>
            <person name="Adey A."/>
            <person name="Kumar A."/>
            <person name="Qiu R."/>
            <person name="Shendure J."/>
            <person name="Hall B."/>
        </authorList>
    </citation>
    <scope>NUCLEOTIDE SEQUENCE [LARGE SCALE GENOMIC DNA]</scope>
    <source>
        <strain evidence="1">RSF 1966-606</strain>
    </source>
</reference>
<evidence type="ECO:0000313" key="2">
    <source>
        <dbReference type="Proteomes" id="UP000428333"/>
    </source>
</evidence>
<gene>
    <name evidence="1" type="ORF">C3L33_03487</name>
</gene>
<evidence type="ECO:0000313" key="1">
    <source>
        <dbReference type="EMBL" id="KAE9464606.1"/>
    </source>
</evidence>
<protein>
    <submittedName>
        <fullName evidence="1">Uncharacterized protein</fullName>
    </submittedName>
</protein>
<dbReference type="Proteomes" id="UP000428333">
    <property type="component" value="Linkage Group LG02"/>
</dbReference>
<name>A0A6A4LUA4_9ERIC</name>
<feature type="non-terminal residue" evidence="1">
    <location>
        <position position="1"/>
    </location>
</feature>
<sequence>MLCLFEAGKSHEITLLDLYCETLDPELHHSRASDHHLGPEAAVVMSSSDHHVHGPLQNHVFISQVVRKVRCVMEMDFD</sequence>
<accession>A0A6A4LUA4</accession>
<comment type="caution">
    <text evidence="1">The sequence shown here is derived from an EMBL/GenBank/DDBJ whole genome shotgun (WGS) entry which is preliminary data.</text>
</comment>
<organism evidence="1 2">
    <name type="scientific">Rhododendron williamsianum</name>
    <dbReference type="NCBI Taxonomy" id="262921"/>
    <lineage>
        <taxon>Eukaryota</taxon>
        <taxon>Viridiplantae</taxon>
        <taxon>Streptophyta</taxon>
        <taxon>Embryophyta</taxon>
        <taxon>Tracheophyta</taxon>
        <taxon>Spermatophyta</taxon>
        <taxon>Magnoliopsida</taxon>
        <taxon>eudicotyledons</taxon>
        <taxon>Gunneridae</taxon>
        <taxon>Pentapetalae</taxon>
        <taxon>asterids</taxon>
        <taxon>Ericales</taxon>
        <taxon>Ericaceae</taxon>
        <taxon>Ericoideae</taxon>
        <taxon>Rhodoreae</taxon>
        <taxon>Rhododendron</taxon>
    </lineage>
</organism>
<dbReference type="AlphaFoldDB" id="A0A6A4LUA4"/>
<keyword evidence="2" id="KW-1185">Reference proteome</keyword>